<name>A0A0W8FPD7_9ZZZZ</name>
<dbReference type="GO" id="GO:0003735">
    <property type="term" value="F:structural constituent of ribosome"/>
    <property type="evidence" value="ECO:0007669"/>
    <property type="project" value="InterPro"/>
</dbReference>
<sequence length="85" mass="10025">MAERGNKRTIKGVVVSSKMDKTVVVKTEHLVKHPVFHKYVRKHVKYKAHDEKNQCKVGDTVMIIETRPLSKEKRWRMLEILEKAK</sequence>
<keyword evidence="4 6" id="KW-0689">Ribosomal protein</keyword>
<dbReference type="InterPro" id="IPR019979">
    <property type="entry name" value="Ribosomal_uS17_CS"/>
</dbReference>
<evidence type="ECO:0000256" key="2">
    <source>
        <dbReference type="ARBA" id="ARBA00022730"/>
    </source>
</evidence>
<dbReference type="PROSITE" id="PS00056">
    <property type="entry name" value="RIBOSOMAL_S17"/>
    <property type="match status" value="1"/>
</dbReference>
<comment type="similarity">
    <text evidence="1">Belongs to the universal ribosomal protein uS17 family.</text>
</comment>
<reference evidence="6" key="1">
    <citation type="journal article" date="2015" name="Proc. Natl. Acad. Sci. U.S.A.">
        <title>Networks of energetic and metabolic interactions define dynamics in microbial communities.</title>
        <authorList>
            <person name="Embree M."/>
            <person name="Liu J.K."/>
            <person name="Al-Bassam M.M."/>
            <person name="Zengler K."/>
        </authorList>
    </citation>
    <scope>NUCLEOTIDE SEQUENCE</scope>
</reference>
<dbReference type="InterPro" id="IPR000266">
    <property type="entry name" value="Ribosomal_uS17"/>
</dbReference>
<dbReference type="GO" id="GO:0006412">
    <property type="term" value="P:translation"/>
    <property type="evidence" value="ECO:0007669"/>
    <property type="project" value="InterPro"/>
</dbReference>
<accession>A0A0W8FPD7</accession>
<keyword evidence="5" id="KW-0687">Ribonucleoprotein</keyword>
<dbReference type="Pfam" id="PF00366">
    <property type="entry name" value="Ribosomal_S17"/>
    <property type="match status" value="1"/>
</dbReference>
<dbReference type="GO" id="GO:0022627">
    <property type="term" value="C:cytosolic small ribosomal subunit"/>
    <property type="evidence" value="ECO:0007669"/>
    <property type="project" value="TreeGrafter"/>
</dbReference>
<evidence type="ECO:0000256" key="3">
    <source>
        <dbReference type="ARBA" id="ARBA00022884"/>
    </source>
</evidence>
<dbReference type="InterPro" id="IPR019984">
    <property type="entry name" value="Ribosomal_uS17_bact/chlr"/>
</dbReference>
<gene>
    <name evidence="6" type="ORF">ASZ90_007444</name>
</gene>
<dbReference type="NCBIfam" id="TIGR03635">
    <property type="entry name" value="uS17_bact"/>
    <property type="match status" value="1"/>
</dbReference>
<dbReference type="EMBL" id="LNQE01000941">
    <property type="protein sequence ID" value="KUG22752.1"/>
    <property type="molecule type" value="Genomic_DNA"/>
</dbReference>
<dbReference type="PANTHER" id="PTHR10744:SF1">
    <property type="entry name" value="SMALL RIBOSOMAL SUBUNIT PROTEIN US17M"/>
    <property type="match status" value="1"/>
</dbReference>
<keyword evidence="3" id="KW-0694">RNA-binding</keyword>
<evidence type="ECO:0000256" key="1">
    <source>
        <dbReference type="ARBA" id="ARBA00010254"/>
    </source>
</evidence>
<dbReference type="Gene3D" id="2.40.50.140">
    <property type="entry name" value="Nucleic acid-binding proteins"/>
    <property type="match status" value="1"/>
</dbReference>
<dbReference type="CDD" id="cd00364">
    <property type="entry name" value="Ribosomal_uS17"/>
    <property type="match status" value="1"/>
</dbReference>
<dbReference type="SUPFAM" id="SSF50249">
    <property type="entry name" value="Nucleic acid-binding proteins"/>
    <property type="match status" value="1"/>
</dbReference>
<evidence type="ECO:0000256" key="5">
    <source>
        <dbReference type="ARBA" id="ARBA00023274"/>
    </source>
</evidence>
<dbReference type="HAMAP" id="MF_01345_B">
    <property type="entry name" value="Ribosomal_uS17_B"/>
    <property type="match status" value="1"/>
</dbReference>
<dbReference type="InterPro" id="IPR012340">
    <property type="entry name" value="NA-bd_OB-fold"/>
</dbReference>
<evidence type="ECO:0000313" key="6">
    <source>
        <dbReference type="EMBL" id="KUG22752.1"/>
    </source>
</evidence>
<evidence type="ECO:0000256" key="4">
    <source>
        <dbReference type="ARBA" id="ARBA00022980"/>
    </source>
</evidence>
<dbReference type="AlphaFoldDB" id="A0A0W8FPD7"/>
<dbReference type="NCBIfam" id="NF004123">
    <property type="entry name" value="PRK05610.1"/>
    <property type="match status" value="1"/>
</dbReference>
<keyword evidence="2" id="KW-0699">rRNA-binding</keyword>
<proteinExistence type="inferred from homology"/>
<organism evidence="6">
    <name type="scientific">hydrocarbon metagenome</name>
    <dbReference type="NCBI Taxonomy" id="938273"/>
    <lineage>
        <taxon>unclassified sequences</taxon>
        <taxon>metagenomes</taxon>
        <taxon>ecological metagenomes</taxon>
    </lineage>
</organism>
<dbReference type="PRINTS" id="PR00973">
    <property type="entry name" value="RIBOSOMALS17"/>
</dbReference>
<comment type="caution">
    <text evidence="6">The sequence shown here is derived from an EMBL/GenBank/DDBJ whole genome shotgun (WGS) entry which is preliminary data.</text>
</comment>
<dbReference type="GO" id="GO:0019843">
    <property type="term" value="F:rRNA binding"/>
    <property type="evidence" value="ECO:0007669"/>
    <property type="project" value="UniProtKB-KW"/>
</dbReference>
<dbReference type="PANTHER" id="PTHR10744">
    <property type="entry name" value="40S RIBOSOMAL PROTEIN S11 FAMILY MEMBER"/>
    <property type="match status" value="1"/>
</dbReference>
<protein>
    <submittedName>
        <fullName evidence="6">Ssu ribosomal protein s17p (S11e)</fullName>
    </submittedName>
</protein>